<accession>A0AA40FU88</accession>
<dbReference type="AlphaFoldDB" id="A0AA40FU88"/>
<organism evidence="1 2">
    <name type="scientific">Melipona bicolor</name>
    <dbReference type="NCBI Taxonomy" id="60889"/>
    <lineage>
        <taxon>Eukaryota</taxon>
        <taxon>Metazoa</taxon>
        <taxon>Ecdysozoa</taxon>
        <taxon>Arthropoda</taxon>
        <taxon>Hexapoda</taxon>
        <taxon>Insecta</taxon>
        <taxon>Pterygota</taxon>
        <taxon>Neoptera</taxon>
        <taxon>Endopterygota</taxon>
        <taxon>Hymenoptera</taxon>
        <taxon>Apocrita</taxon>
        <taxon>Aculeata</taxon>
        <taxon>Apoidea</taxon>
        <taxon>Anthophila</taxon>
        <taxon>Apidae</taxon>
        <taxon>Melipona</taxon>
    </lineage>
</organism>
<evidence type="ECO:0000313" key="1">
    <source>
        <dbReference type="EMBL" id="KAK1125086.1"/>
    </source>
</evidence>
<name>A0AA40FU88_9HYME</name>
<dbReference type="EMBL" id="JAHYIQ010000017">
    <property type="protein sequence ID" value="KAK1125086.1"/>
    <property type="molecule type" value="Genomic_DNA"/>
</dbReference>
<reference evidence="1" key="1">
    <citation type="submission" date="2021-10" db="EMBL/GenBank/DDBJ databases">
        <title>Melipona bicolor Genome sequencing and assembly.</title>
        <authorList>
            <person name="Araujo N.S."/>
            <person name="Arias M.C."/>
        </authorList>
    </citation>
    <scope>NUCLEOTIDE SEQUENCE</scope>
    <source>
        <strain evidence="1">USP_2M_L1-L4_2017</strain>
        <tissue evidence="1">Whole body</tissue>
    </source>
</reference>
<proteinExistence type="predicted"/>
<keyword evidence="2" id="KW-1185">Reference proteome</keyword>
<sequence>MLSIKSSVTTALLLAVYRSRGSFCFVLRLRAFSLRSEELKAPGKARSRHRPGIAESREHNGFSNLTFLDSCNDTATSWIFPDDLDVGRETTSYQLPVTIDPGSSTKASINLASQTRRTAKPSQTESGRGILNISLIVRFSLARWFPICDWSGADDGGGHSSVKT</sequence>
<comment type="caution">
    <text evidence="1">The sequence shown here is derived from an EMBL/GenBank/DDBJ whole genome shotgun (WGS) entry which is preliminary data.</text>
</comment>
<dbReference type="Proteomes" id="UP001177670">
    <property type="component" value="Unassembled WGS sequence"/>
</dbReference>
<protein>
    <submittedName>
        <fullName evidence="1">Uncharacterized protein</fullName>
    </submittedName>
</protein>
<evidence type="ECO:0000313" key="2">
    <source>
        <dbReference type="Proteomes" id="UP001177670"/>
    </source>
</evidence>
<gene>
    <name evidence="1" type="ORF">K0M31_006425</name>
</gene>